<dbReference type="PANTHER" id="PTHR11804">
    <property type="entry name" value="PROTEASE M3 THIMET OLIGOPEPTIDASE-RELATED"/>
    <property type="match status" value="1"/>
</dbReference>
<organism evidence="12">
    <name type="scientific">mine drainage metagenome</name>
    <dbReference type="NCBI Taxonomy" id="410659"/>
    <lineage>
        <taxon>unclassified sequences</taxon>
        <taxon>metagenomes</taxon>
        <taxon>ecological metagenomes</taxon>
    </lineage>
</organism>
<dbReference type="FunFam" id="3.40.390.10:FF:000009">
    <property type="entry name" value="Oligopeptidase A"/>
    <property type="match status" value="1"/>
</dbReference>
<evidence type="ECO:0000256" key="4">
    <source>
        <dbReference type="ARBA" id="ARBA00022723"/>
    </source>
</evidence>
<keyword evidence="5 12" id="KW-0378">Hydrolase</keyword>
<dbReference type="InterPro" id="IPR034005">
    <property type="entry name" value="M3A_DCP"/>
</dbReference>
<gene>
    <name evidence="12" type="primary">prlC_6</name>
    <name evidence="12" type="ORF">GALL_183370</name>
</gene>
<evidence type="ECO:0000256" key="3">
    <source>
        <dbReference type="ARBA" id="ARBA00022670"/>
    </source>
</evidence>
<dbReference type="InterPro" id="IPR024077">
    <property type="entry name" value="Neurolysin/TOP_dom2"/>
</dbReference>
<evidence type="ECO:0000256" key="9">
    <source>
        <dbReference type="ARBA" id="ARBA00026100"/>
    </source>
</evidence>
<comment type="caution">
    <text evidence="12">The sequence shown here is derived from an EMBL/GenBank/DDBJ whole genome shotgun (WGS) entry which is preliminary data.</text>
</comment>
<sequence length="703" mass="79245">MSAQDHAQPAPDAVLPGQTVKHNPLLDFSGLPNYAQVRPEHVQPAISQLIAEARQALAQATDPSTPASWETVVDPLSVATERLSRAWGMASHLNAVADTPALREAFNAALPEITEFWTELGADARLYAQYKRLRASLAFTALSPTRQRIIEHALRDFRLGGAELQGTDRQRYAQIQERSAALAQRFSENLLDATNAFTLHAQADAVTGIPDDVLHTAQDEAAKTGKPGFLFTLHQPCYFPVMQYAQDRTLRERMYRAYVSRASELGDPALDNSPVMAELLQLRDEEARLLGFANFAELSLEPKMADSPEAVEKFLLDLARRARPYAERDLRDLRSFAAEHLGLPELAAWDIAYASERLREARYAYSEQEVRRYFTEPQVLAGLFDLVQTLFGIRIREDDASPGGTWHPEVALWRVESQQGELIGQFYTDLHARPGKRSGAWMDDARARWLRPGRHLQTPIALLTCNFAAPVDGKPALLTHDDVQTLFHEFGHGLHHLLTQVDDLSASGISGVEWDAVELPSQFMENFCWEWDVLQRLTRHVDSAETLPRALFERMLAARNFQAGLQTLRQIEFSLFDLRLHHGLRTFTPQAVAETARMTRDEVAVLFPPDFYRFQHSFSHIFAGGYAAGYYSYKWAEVLSADAYAHFEEHGVLDPETGKRFRDEILARGSSRAALESFRAFRGRDPQIDALLRHQGMSETTRT</sequence>
<comment type="cofactor">
    <cofactor evidence="1">
        <name>Zn(2+)</name>
        <dbReference type="ChEBI" id="CHEBI:29105"/>
    </cofactor>
</comment>
<evidence type="ECO:0000256" key="6">
    <source>
        <dbReference type="ARBA" id="ARBA00022833"/>
    </source>
</evidence>
<dbReference type="InterPro" id="IPR001567">
    <property type="entry name" value="Pept_M3A_M3B_dom"/>
</dbReference>
<dbReference type="EC" id="3.4.24.70" evidence="9"/>
<dbReference type="Gene3D" id="1.10.1370.10">
    <property type="entry name" value="Neurolysin, domain 3"/>
    <property type="match status" value="1"/>
</dbReference>
<keyword evidence="4" id="KW-0479">Metal-binding</keyword>
<comment type="similarity">
    <text evidence="2">Belongs to the peptidase M3 family.</text>
</comment>
<name>A0A1J5S5T9_9ZZZZ</name>
<dbReference type="GO" id="GO:0046872">
    <property type="term" value="F:metal ion binding"/>
    <property type="evidence" value="ECO:0007669"/>
    <property type="project" value="UniProtKB-KW"/>
</dbReference>
<protein>
    <recommendedName>
        <fullName evidence="9">oligopeptidase A</fullName>
        <ecNumber evidence="9">3.4.24.70</ecNumber>
    </recommendedName>
</protein>
<comment type="catalytic activity">
    <reaction evidence="8">
        <text>Hydrolysis of oligopeptides, with broad specificity. Gly or Ala commonly occur as P1 or P1' residues, but more distant residues are also important, as is shown by the fact that Z-Gly-Pro-Gly-|-Gly-Pro-Ala is cleaved, but not Z-(Gly)(5).</text>
        <dbReference type="EC" id="3.4.24.70"/>
    </reaction>
</comment>
<evidence type="ECO:0000256" key="8">
    <source>
        <dbReference type="ARBA" id="ARBA00024603"/>
    </source>
</evidence>
<reference evidence="12" key="1">
    <citation type="submission" date="2016-10" db="EMBL/GenBank/DDBJ databases">
        <title>Sequence of Gallionella enrichment culture.</title>
        <authorList>
            <person name="Poehlein A."/>
            <person name="Muehling M."/>
            <person name="Daniel R."/>
        </authorList>
    </citation>
    <scope>NUCLEOTIDE SEQUENCE</scope>
</reference>
<dbReference type="Pfam" id="PF01432">
    <property type="entry name" value="Peptidase_M3"/>
    <property type="match status" value="1"/>
</dbReference>
<dbReference type="InterPro" id="IPR024079">
    <property type="entry name" value="MetalloPept_cat_dom_sf"/>
</dbReference>
<evidence type="ECO:0000313" key="12">
    <source>
        <dbReference type="EMBL" id="OIQ99588.1"/>
    </source>
</evidence>
<feature type="domain" description="Oligopeptidase A N-terminal" evidence="11">
    <location>
        <begin position="46"/>
        <end position="169"/>
    </location>
</feature>
<dbReference type="Pfam" id="PF19310">
    <property type="entry name" value="TOP_N"/>
    <property type="match status" value="1"/>
</dbReference>
<accession>A0A1J5S5T9</accession>
<keyword evidence="3" id="KW-0645">Protease</keyword>
<evidence type="ECO:0000256" key="5">
    <source>
        <dbReference type="ARBA" id="ARBA00022801"/>
    </source>
</evidence>
<dbReference type="SUPFAM" id="SSF55486">
    <property type="entry name" value="Metalloproteases ('zincins'), catalytic domain"/>
    <property type="match status" value="1"/>
</dbReference>
<proteinExistence type="inferred from homology"/>
<dbReference type="GO" id="GO:0004222">
    <property type="term" value="F:metalloendopeptidase activity"/>
    <property type="evidence" value="ECO:0007669"/>
    <property type="project" value="UniProtKB-EC"/>
</dbReference>
<dbReference type="GO" id="GO:0006508">
    <property type="term" value="P:proteolysis"/>
    <property type="evidence" value="ECO:0007669"/>
    <property type="project" value="UniProtKB-KW"/>
</dbReference>
<dbReference type="PANTHER" id="PTHR11804:SF84">
    <property type="entry name" value="SACCHAROLYSIN"/>
    <property type="match status" value="1"/>
</dbReference>
<evidence type="ECO:0000259" key="11">
    <source>
        <dbReference type="Pfam" id="PF19310"/>
    </source>
</evidence>
<dbReference type="EMBL" id="MLJW01000104">
    <property type="protein sequence ID" value="OIQ99588.1"/>
    <property type="molecule type" value="Genomic_DNA"/>
</dbReference>
<feature type="domain" description="Peptidase M3A/M3B catalytic" evidence="10">
    <location>
        <begin position="241"/>
        <end position="696"/>
    </location>
</feature>
<keyword evidence="7" id="KW-0482">Metalloprotease</keyword>
<dbReference type="GO" id="GO:0005829">
    <property type="term" value="C:cytosol"/>
    <property type="evidence" value="ECO:0007669"/>
    <property type="project" value="UniProtKB-ARBA"/>
</dbReference>
<dbReference type="InterPro" id="IPR045090">
    <property type="entry name" value="Pept_M3A_M3B"/>
</dbReference>
<dbReference type="InterPro" id="IPR045666">
    <property type="entry name" value="OpdA_N"/>
</dbReference>
<dbReference type="AlphaFoldDB" id="A0A1J5S5T9"/>
<dbReference type="Gene3D" id="3.40.390.10">
    <property type="entry name" value="Collagenase (Catalytic Domain)"/>
    <property type="match status" value="1"/>
</dbReference>
<evidence type="ECO:0000256" key="2">
    <source>
        <dbReference type="ARBA" id="ARBA00006040"/>
    </source>
</evidence>
<keyword evidence="6" id="KW-0862">Zinc</keyword>
<evidence type="ECO:0000256" key="1">
    <source>
        <dbReference type="ARBA" id="ARBA00001947"/>
    </source>
</evidence>
<dbReference type="GO" id="GO:0006518">
    <property type="term" value="P:peptide metabolic process"/>
    <property type="evidence" value="ECO:0007669"/>
    <property type="project" value="TreeGrafter"/>
</dbReference>
<evidence type="ECO:0000259" key="10">
    <source>
        <dbReference type="Pfam" id="PF01432"/>
    </source>
</evidence>
<evidence type="ECO:0000256" key="7">
    <source>
        <dbReference type="ARBA" id="ARBA00023049"/>
    </source>
</evidence>
<dbReference type="CDD" id="cd06456">
    <property type="entry name" value="M3A_DCP"/>
    <property type="match status" value="1"/>
</dbReference>